<dbReference type="PANTHER" id="PTHR43654:SF1">
    <property type="entry name" value="ISOPENTENYL PHOSPHATE KINASE"/>
    <property type="match status" value="1"/>
</dbReference>
<keyword evidence="7 8" id="KW-0067">ATP-binding</keyword>
<feature type="compositionally biased region" description="Basic and acidic residues" evidence="9">
    <location>
        <begin position="343"/>
        <end position="360"/>
    </location>
</feature>
<dbReference type="SUPFAM" id="SSF53633">
    <property type="entry name" value="Carbamate kinase-like"/>
    <property type="match status" value="1"/>
</dbReference>
<dbReference type="Proteomes" id="UP001595909">
    <property type="component" value="Unassembled WGS sequence"/>
</dbReference>
<dbReference type="GO" id="GO:0004349">
    <property type="term" value="F:glutamate 5-kinase activity"/>
    <property type="evidence" value="ECO:0007669"/>
    <property type="project" value="UniProtKB-EC"/>
</dbReference>
<keyword evidence="5 8" id="KW-0547">Nucleotide-binding</keyword>
<dbReference type="Pfam" id="PF00696">
    <property type="entry name" value="AA_kinase"/>
    <property type="match status" value="1"/>
</dbReference>
<keyword evidence="3 8" id="KW-0641">Proline biosynthesis</keyword>
<evidence type="ECO:0000256" key="3">
    <source>
        <dbReference type="ARBA" id="ARBA00022650"/>
    </source>
</evidence>
<feature type="binding site" evidence="8">
    <location>
        <position position="154"/>
    </location>
    <ligand>
        <name>substrate</name>
    </ligand>
</feature>
<keyword evidence="6 8" id="KW-0418">Kinase</keyword>
<feature type="binding site" evidence="8">
    <location>
        <position position="16"/>
    </location>
    <ligand>
        <name>ATP</name>
        <dbReference type="ChEBI" id="CHEBI:30616"/>
    </ligand>
</feature>
<feature type="binding site" evidence="8">
    <location>
        <position position="142"/>
    </location>
    <ligand>
        <name>substrate</name>
    </ligand>
</feature>
<organism evidence="11 12">
    <name type="scientific">Actinomycetospora chibensis</name>
    <dbReference type="NCBI Taxonomy" id="663606"/>
    <lineage>
        <taxon>Bacteria</taxon>
        <taxon>Bacillati</taxon>
        <taxon>Actinomycetota</taxon>
        <taxon>Actinomycetes</taxon>
        <taxon>Pseudonocardiales</taxon>
        <taxon>Pseudonocardiaceae</taxon>
        <taxon>Actinomycetospora</taxon>
    </lineage>
</organism>
<feature type="binding site" evidence="8">
    <location>
        <position position="55"/>
    </location>
    <ligand>
        <name>substrate</name>
    </ligand>
</feature>
<comment type="function">
    <text evidence="8">Catalyzes the transfer of a phosphate group to glutamate to form L-glutamate 5-phosphate.</text>
</comment>
<dbReference type="InterPro" id="IPR019797">
    <property type="entry name" value="Glutamate_5-kinase_CS"/>
</dbReference>
<evidence type="ECO:0000256" key="5">
    <source>
        <dbReference type="ARBA" id="ARBA00022741"/>
    </source>
</evidence>
<dbReference type="Gene3D" id="3.40.1160.10">
    <property type="entry name" value="Acetylglutamate kinase-like"/>
    <property type="match status" value="1"/>
</dbReference>
<evidence type="ECO:0000256" key="1">
    <source>
        <dbReference type="ARBA" id="ARBA00022490"/>
    </source>
</evidence>
<dbReference type="PROSITE" id="PS50890">
    <property type="entry name" value="PUA"/>
    <property type="match status" value="1"/>
</dbReference>
<evidence type="ECO:0000256" key="7">
    <source>
        <dbReference type="ARBA" id="ARBA00022840"/>
    </source>
</evidence>
<protein>
    <recommendedName>
        <fullName evidence="8">Glutamate 5-kinase</fullName>
        <ecNumber evidence="8">2.7.2.11</ecNumber>
    </recommendedName>
    <alternativeName>
        <fullName evidence="8">Gamma-glutamyl kinase</fullName>
        <shortName evidence="8">GK</shortName>
    </alternativeName>
</protein>
<gene>
    <name evidence="8 11" type="primary">proB</name>
    <name evidence="11" type="ORF">ACFPEL_08945</name>
</gene>
<dbReference type="Gene3D" id="2.30.130.10">
    <property type="entry name" value="PUA domain"/>
    <property type="match status" value="1"/>
</dbReference>
<keyword evidence="2 8" id="KW-0028">Amino-acid biosynthesis</keyword>
<evidence type="ECO:0000313" key="12">
    <source>
        <dbReference type="Proteomes" id="UP001595909"/>
    </source>
</evidence>
<name>A0ABV9RJP3_9PSEU</name>
<evidence type="ECO:0000256" key="9">
    <source>
        <dbReference type="SAM" id="MobiDB-lite"/>
    </source>
</evidence>
<sequence length="419" mass="42312">MTAREAVAGARRLVVKIGSTSLTSVDGGLDVGRLDALVDAVAARAAGTQVVLVSSGAIAAGLRPLGLPRRPRDLATQQAAAGVGQLHLTRAYADAFARHGRTVGQVLLTSHDVVRRQPYRNAQRTFERLLGLGVVPVVNENDTVATDEIRFGDNDRLAALVAHVISADALVLLSDVAGVYDADPRDPGATLVREVTGGADLAGVRVGRTSSLGTGGMASKLAAADLASGAGVPVLVAAAADAPAALDGAEVGTVFAPHGPRLSARRFWLRHMAGTRGRLHLDAGAVKAVVGRRRSLLAAGIVGSDGDFEAGDVVDLVDPHGEVVARGVVAFDAEELPEISGRSSEDVAPEHRREVVHADDLVPVGSTISGPGRGATDPGAPGPTANGPAGTDPAATRPAADPAATDPAADPAAATSPSS</sequence>
<dbReference type="InterPro" id="IPR036393">
    <property type="entry name" value="AceGlu_kinase-like_sf"/>
</dbReference>
<comment type="caution">
    <text evidence="11">The sequence shown here is derived from an EMBL/GenBank/DDBJ whole genome shotgun (WGS) entry which is preliminary data.</text>
</comment>
<keyword evidence="4 8" id="KW-0808">Transferase</keyword>
<dbReference type="HAMAP" id="MF_00456">
    <property type="entry name" value="ProB"/>
    <property type="match status" value="1"/>
</dbReference>
<evidence type="ECO:0000256" key="8">
    <source>
        <dbReference type="HAMAP-Rule" id="MF_00456"/>
    </source>
</evidence>
<dbReference type="PROSITE" id="PS00902">
    <property type="entry name" value="GLUTAMATE_5_KINASE"/>
    <property type="match status" value="1"/>
</dbReference>
<feature type="binding site" evidence="8">
    <location>
        <begin position="174"/>
        <end position="175"/>
    </location>
    <ligand>
        <name>ATP</name>
        <dbReference type="ChEBI" id="CHEBI:30616"/>
    </ligand>
</feature>
<evidence type="ECO:0000256" key="4">
    <source>
        <dbReference type="ARBA" id="ARBA00022679"/>
    </source>
</evidence>
<comment type="similarity">
    <text evidence="8">Belongs to the glutamate 5-kinase family.</text>
</comment>
<feature type="region of interest" description="Disordered" evidence="9">
    <location>
        <begin position="338"/>
        <end position="419"/>
    </location>
</feature>
<dbReference type="InterPro" id="IPR002478">
    <property type="entry name" value="PUA"/>
</dbReference>
<feature type="compositionally biased region" description="Low complexity" evidence="9">
    <location>
        <begin position="374"/>
        <end position="419"/>
    </location>
</feature>
<comment type="catalytic activity">
    <reaction evidence="8">
        <text>L-glutamate + ATP = L-glutamyl 5-phosphate + ADP</text>
        <dbReference type="Rhea" id="RHEA:14877"/>
        <dbReference type="ChEBI" id="CHEBI:29985"/>
        <dbReference type="ChEBI" id="CHEBI:30616"/>
        <dbReference type="ChEBI" id="CHEBI:58274"/>
        <dbReference type="ChEBI" id="CHEBI:456216"/>
        <dbReference type="EC" id="2.7.2.11"/>
    </reaction>
</comment>
<evidence type="ECO:0000256" key="6">
    <source>
        <dbReference type="ARBA" id="ARBA00022777"/>
    </source>
</evidence>
<dbReference type="InterPro" id="IPR011529">
    <property type="entry name" value="Glu_5kinase"/>
</dbReference>
<keyword evidence="1 8" id="KW-0963">Cytoplasm</keyword>
<dbReference type="Pfam" id="PF01472">
    <property type="entry name" value="PUA"/>
    <property type="match status" value="1"/>
</dbReference>
<dbReference type="InterPro" id="IPR005715">
    <property type="entry name" value="Glu_5kinase/COase_Synthase"/>
</dbReference>
<dbReference type="InterPro" id="IPR001048">
    <property type="entry name" value="Asp/Glu/Uridylate_kinase"/>
</dbReference>
<dbReference type="InterPro" id="IPR015947">
    <property type="entry name" value="PUA-like_sf"/>
</dbReference>
<dbReference type="CDD" id="cd21157">
    <property type="entry name" value="PUA_G5K"/>
    <property type="match status" value="1"/>
</dbReference>
<dbReference type="CDD" id="cd04242">
    <property type="entry name" value="AAK_G5K_ProB"/>
    <property type="match status" value="1"/>
</dbReference>
<dbReference type="InterPro" id="IPR001057">
    <property type="entry name" value="Glu/AcGlu_kinase"/>
</dbReference>
<dbReference type="PRINTS" id="PR00474">
    <property type="entry name" value="GLU5KINASE"/>
</dbReference>
<dbReference type="NCBIfam" id="TIGR01027">
    <property type="entry name" value="proB"/>
    <property type="match status" value="1"/>
</dbReference>
<comment type="subcellular location">
    <subcellularLocation>
        <location evidence="8">Cytoplasm</location>
    </subcellularLocation>
</comment>
<evidence type="ECO:0000259" key="10">
    <source>
        <dbReference type="SMART" id="SM00359"/>
    </source>
</evidence>
<comment type="pathway">
    <text evidence="8">Amino-acid biosynthesis; L-proline biosynthesis; L-glutamate 5-semialdehyde from L-glutamate: step 1/2.</text>
</comment>
<evidence type="ECO:0000313" key="11">
    <source>
        <dbReference type="EMBL" id="MFC4832535.1"/>
    </source>
</evidence>
<dbReference type="PIRSF" id="PIRSF000729">
    <property type="entry name" value="GK"/>
    <property type="match status" value="1"/>
</dbReference>
<accession>A0ABV9RJP3</accession>
<dbReference type="EMBL" id="JBHSIM010000018">
    <property type="protein sequence ID" value="MFC4832535.1"/>
    <property type="molecule type" value="Genomic_DNA"/>
</dbReference>
<dbReference type="PANTHER" id="PTHR43654">
    <property type="entry name" value="GLUTAMATE 5-KINASE"/>
    <property type="match status" value="1"/>
</dbReference>
<dbReference type="InterPro" id="IPR041739">
    <property type="entry name" value="G5K_ProB"/>
</dbReference>
<keyword evidence="12" id="KW-1185">Reference proteome</keyword>
<dbReference type="SUPFAM" id="SSF88697">
    <property type="entry name" value="PUA domain-like"/>
    <property type="match status" value="1"/>
</dbReference>
<feature type="domain" description="PUA" evidence="10">
    <location>
        <begin position="277"/>
        <end position="357"/>
    </location>
</feature>
<dbReference type="EC" id="2.7.2.11" evidence="8"/>
<dbReference type="RefSeq" id="WP_274187663.1">
    <property type="nucleotide sequence ID" value="NZ_BAABHN010000018.1"/>
</dbReference>
<evidence type="ECO:0000256" key="2">
    <source>
        <dbReference type="ARBA" id="ARBA00022605"/>
    </source>
</evidence>
<dbReference type="SMART" id="SM00359">
    <property type="entry name" value="PUA"/>
    <property type="match status" value="1"/>
</dbReference>
<feature type="binding site" evidence="8">
    <location>
        <begin position="214"/>
        <end position="220"/>
    </location>
    <ligand>
        <name>ATP</name>
        <dbReference type="ChEBI" id="CHEBI:30616"/>
    </ligand>
</feature>
<proteinExistence type="inferred from homology"/>
<reference evidence="12" key="1">
    <citation type="journal article" date="2019" name="Int. J. Syst. Evol. Microbiol.">
        <title>The Global Catalogue of Microorganisms (GCM) 10K type strain sequencing project: providing services to taxonomists for standard genome sequencing and annotation.</title>
        <authorList>
            <consortium name="The Broad Institute Genomics Platform"/>
            <consortium name="The Broad Institute Genome Sequencing Center for Infectious Disease"/>
            <person name="Wu L."/>
            <person name="Ma J."/>
        </authorList>
    </citation>
    <scope>NUCLEOTIDE SEQUENCE [LARGE SCALE GENOMIC DNA]</scope>
    <source>
        <strain evidence="12">CCUG 50347</strain>
    </source>
</reference>
<dbReference type="InterPro" id="IPR036974">
    <property type="entry name" value="PUA_sf"/>
</dbReference>